<dbReference type="InterPro" id="IPR027417">
    <property type="entry name" value="P-loop_NTPase"/>
</dbReference>
<evidence type="ECO:0000256" key="5">
    <source>
        <dbReference type="SAM" id="MobiDB-lite"/>
    </source>
</evidence>
<keyword evidence="3 8" id="KW-0347">Helicase</keyword>
<dbReference type="PROSITE" id="PS51192">
    <property type="entry name" value="HELICASE_ATP_BIND_1"/>
    <property type="match status" value="1"/>
</dbReference>
<evidence type="ECO:0000256" key="4">
    <source>
        <dbReference type="ARBA" id="ARBA00022840"/>
    </source>
</evidence>
<dbReference type="CDD" id="cd18793">
    <property type="entry name" value="SF2_C_SNF"/>
    <property type="match status" value="1"/>
</dbReference>
<evidence type="ECO:0000256" key="2">
    <source>
        <dbReference type="ARBA" id="ARBA00022801"/>
    </source>
</evidence>
<dbReference type="Pfam" id="PF00271">
    <property type="entry name" value="Helicase_C"/>
    <property type="match status" value="1"/>
</dbReference>
<dbReference type="RefSeq" id="WP_328344549.1">
    <property type="nucleotide sequence ID" value="NZ_CP107906.1"/>
</dbReference>
<reference evidence="8 9" key="1">
    <citation type="submission" date="2022-10" db="EMBL/GenBank/DDBJ databases">
        <title>The complete genomes of actinobacterial strains from the NBC collection.</title>
        <authorList>
            <person name="Joergensen T.S."/>
            <person name="Alvarez Arevalo M."/>
            <person name="Sterndorff E.B."/>
            <person name="Faurdal D."/>
            <person name="Vuksanovic O."/>
            <person name="Mourched A.-S."/>
            <person name="Charusanti P."/>
            <person name="Shaw S."/>
            <person name="Blin K."/>
            <person name="Weber T."/>
        </authorList>
    </citation>
    <scope>NUCLEOTIDE SEQUENCE [LARGE SCALE GENOMIC DNA]</scope>
    <source>
        <strain evidence="8 9">NBC_00456</strain>
    </source>
</reference>
<feature type="compositionally biased region" description="Acidic residues" evidence="5">
    <location>
        <begin position="718"/>
        <end position="737"/>
    </location>
</feature>
<dbReference type="Gene3D" id="3.40.50.10810">
    <property type="entry name" value="Tandem AAA-ATPase domain"/>
    <property type="match status" value="1"/>
</dbReference>
<dbReference type="CDD" id="cd18011">
    <property type="entry name" value="DEXDc_RapA"/>
    <property type="match status" value="1"/>
</dbReference>
<protein>
    <submittedName>
        <fullName evidence="8">DEAD/DEAH box helicase</fullName>
    </submittedName>
</protein>
<dbReference type="InterPro" id="IPR000330">
    <property type="entry name" value="SNF2_N"/>
</dbReference>
<dbReference type="InterPro" id="IPR057342">
    <property type="entry name" value="DEXDc_RapA"/>
</dbReference>
<dbReference type="Pfam" id="PF00176">
    <property type="entry name" value="SNF2-rel_dom"/>
    <property type="match status" value="1"/>
</dbReference>
<evidence type="ECO:0000313" key="8">
    <source>
        <dbReference type="EMBL" id="WUG97566.1"/>
    </source>
</evidence>
<evidence type="ECO:0000256" key="3">
    <source>
        <dbReference type="ARBA" id="ARBA00022806"/>
    </source>
</evidence>
<evidence type="ECO:0000259" key="6">
    <source>
        <dbReference type="PROSITE" id="PS51192"/>
    </source>
</evidence>
<dbReference type="InterPro" id="IPR038718">
    <property type="entry name" value="SNF2-like_sf"/>
</dbReference>
<dbReference type="SMART" id="SM00490">
    <property type="entry name" value="HELICc"/>
    <property type="match status" value="1"/>
</dbReference>
<keyword evidence="1" id="KW-0547">Nucleotide-binding</keyword>
<feature type="domain" description="Helicase C-terminal" evidence="7">
    <location>
        <begin position="483"/>
        <end position="662"/>
    </location>
</feature>
<dbReference type="InterPro" id="IPR001650">
    <property type="entry name" value="Helicase_C-like"/>
</dbReference>
<evidence type="ECO:0000256" key="1">
    <source>
        <dbReference type="ARBA" id="ARBA00022741"/>
    </source>
</evidence>
<dbReference type="InterPro" id="IPR049730">
    <property type="entry name" value="SNF2/RAD54-like_C"/>
</dbReference>
<dbReference type="PROSITE" id="PS51194">
    <property type="entry name" value="HELICASE_CTER"/>
    <property type="match status" value="1"/>
</dbReference>
<dbReference type="GO" id="GO:0004386">
    <property type="term" value="F:helicase activity"/>
    <property type="evidence" value="ECO:0007669"/>
    <property type="project" value="UniProtKB-KW"/>
</dbReference>
<feature type="region of interest" description="Disordered" evidence="5">
    <location>
        <begin position="1"/>
        <end position="41"/>
    </location>
</feature>
<sequence>MYDEAPGTPGATTASSLAPAVDRDDLEPEAGTGGPPPAGTVIEVRDEEWVVRNSSRERPGEFVIEATGASELVRGQEARFLVPTLDQPRILRPEDTKLIPDKSQNFRRSRLFLEAVLRKTPLPQVERRLALTEGFLLDRMDYQLRPAVKALANPLRPRLLIGDVVGLGKTLEIGVLLGELIRRGRGERILVVTPAPVLEQFQHEMWTRFSLPLVRLDSEGIARIERKIPAGRNPFTFYKRVIISMDTLKNPKRYLPWLKKVHWDAVVIDESHNVLNKGSDRRKLAEILAERTDALILASATPHNGEMGTFTDLIRLLDPMAVKDRDKPTADELRPLMVRRTKVSTEVERQLGKDRWAPRGKSRPIPCLASELEERVFAELAEHWLTRPAGQDDPQAPAVRRRGEEHLFPYVLLKSFLSSHRALFTTAAKRLAELGHKLPDEHKKVTDPPYAASAAAGEVASLLRLADLAREIERESTRPHGTRVTSKLSALADELRTIGVGAGSPVRAVVFSERRETLNWLGAVLPPLLGWRRPKDAEAAVKVLHSTVPDKTQMEYVDEFARAGSAVRLLLTGDGASEGVNLHRQCHHLIHWDLPWSLIRVEQRNGRIDRYGQSERPEFRALILTTGVEGALDDTAIAEKILAREARVHATLGAVEAATKVNDGDREQIRVMEALLKGASPELAVTDLEVAPADGSGELPLAQRLNAEFGAEADADDDAEFGWDFDDDEEFAPDEPEPQPQPQSTDVGTAAAPGSPEDPDALPSIPTVEELRLFPDRREYVLAGLEELAELEAFRLKTVIEGADLSFATPEDLADRLDVLPPGYLRDQGIAKRMKLTFSRANANESLKRAREDAHSASLWPDAHYVGELHPVVEWLTDKVLVQIGRQQALVLQVDREQAPEPVFLTQGVWSNAEGRPTVVGWFAVDGLGPGGHAGSGVPRVRHLVREADPRDPTEVGLAALGLGPDMPDYFAAGDPDDLRPLVPAAVTETRRAMEGLRKQAARRVDAPLEAYERKVGDWRQETLPGLSAATRDATAQSLSRAAERMRTSGEPMIRVLAVLEPSA</sequence>
<dbReference type="SMART" id="SM00487">
    <property type="entry name" value="DEXDc"/>
    <property type="match status" value="1"/>
</dbReference>
<proteinExistence type="predicted"/>
<accession>A0ABZ1P0L2</accession>
<dbReference type="SUPFAM" id="SSF52540">
    <property type="entry name" value="P-loop containing nucleoside triphosphate hydrolases"/>
    <property type="match status" value="2"/>
</dbReference>
<feature type="region of interest" description="Disordered" evidence="5">
    <location>
        <begin position="718"/>
        <end position="768"/>
    </location>
</feature>
<evidence type="ECO:0000313" key="9">
    <source>
        <dbReference type="Proteomes" id="UP001341259"/>
    </source>
</evidence>
<dbReference type="PANTHER" id="PTHR45766">
    <property type="entry name" value="DNA ANNEALING HELICASE AND ENDONUCLEASE ZRANB3 FAMILY MEMBER"/>
    <property type="match status" value="1"/>
</dbReference>
<dbReference type="InterPro" id="IPR014001">
    <property type="entry name" value="Helicase_ATP-bd"/>
</dbReference>
<keyword evidence="9" id="KW-1185">Reference proteome</keyword>
<evidence type="ECO:0000259" key="7">
    <source>
        <dbReference type="PROSITE" id="PS51194"/>
    </source>
</evidence>
<name>A0ABZ1P0L2_STRVL</name>
<feature type="domain" description="Helicase ATP-binding" evidence="6">
    <location>
        <begin position="150"/>
        <end position="320"/>
    </location>
</feature>
<keyword evidence="2" id="KW-0378">Hydrolase</keyword>
<dbReference type="EMBL" id="CP107906">
    <property type="protein sequence ID" value="WUG97566.1"/>
    <property type="molecule type" value="Genomic_DNA"/>
</dbReference>
<organism evidence="8 9">
    <name type="scientific">Streptomyces violaceus</name>
    <name type="common">Streptomyces venezuelae</name>
    <dbReference type="NCBI Taxonomy" id="1936"/>
    <lineage>
        <taxon>Bacteria</taxon>
        <taxon>Bacillati</taxon>
        <taxon>Actinomycetota</taxon>
        <taxon>Actinomycetes</taxon>
        <taxon>Kitasatosporales</taxon>
        <taxon>Streptomycetaceae</taxon>
        <taxon>Streptomyces</taxon>
    </lineage>
</organism>
<dbReference type="Proteomes" id="UP001341259">
    <property type="component" value="Chromosome"/>
</dbReference>
<dbReference type="PANTHER" id="PTHR45766:SF6">
    <property type="entry name" value="SWI_SNF-RELATED MATRIX-ASSOCIATED ACTIN-DEPENDENT REGULATOR OF CHROMATIN SUBFAMILY A-LIKE PROTEIN 1"/>
    <property type="match status" value="1"/>
</dbReference>
<keyword evidence="4" id="KW-0067">ATP-binding</keyword>
<gene>
    <name evidence="8" type="ORF">OHB29_33730</name>
</gene>
<dbReference type="Gene3D" id="3.40.50.300">
    <property type="entry name" value="P-loop containing nucleotide triphosphate hydrolases"/>
    <property type="match status" value="1"/>
</dbReference>